<organism evidence="1 2">
    <name type="scientific">Citrullus colocynthis</name>
    <name type="common">colocynth</name>
    <dbReference type="NCBI Taxonomy" id="252529"/>
    <lineage>
        <taxon>Eukaryota</taxon>
        <taxon>Viridiplantae</taxon>
        <taxon>Streptophyta</taxon>
        <taxon>Embryophyta</taxon>
        <taxon>Tracheophyta</taxon>
        <taxon>Spermatophyta</taxon>
        <taxon>Magnoliopsida</taxon>
        <taxon>eudicotyledons</taxon>
        <taxon>Gunneridae</taxon>
        <taxon>Pentapetalae</taxon>
        <taxon>rosids</taxon>
        <taxon>fabids</taxon>
        <taxon>Cucurbitales</taxon>
        <taxon>Cucurbitaceae</taxon>
        <taxon>Benincaseae</taxon>
        <taxon>Citrullus</taxon>
    </lineage>
</organism>
<dbReference type="Proteomes" id="UP001642487">
    <property type="component" value="Chromosome 1"/>
</dbReference>
<accession>A0ABP0XPJ5</accession>
<sequence>MWNLKETIRPFHTPHVASRSTWLANKSGPFSFWDPDLQIWRLRTLSWDRRRQFLNIYKKMEGILRVALDKLEGGNWE</sequence>
<evidence type="ECO:0000313" key="2">
    <source>
        <dbReference type="Proteomes" id="UP001642487"/>
    </source>
</evidence>
<dbReference type="EMBL" id="OZ021735">
    <property type="protein sequence ID" value="CAK9308512.1"/>
    <property type="molecule type" value="Genomic_DNA"/>
</dbReference>
<proteinExistence type="predicted"/>
<gene>
    <name evidence="1" type="ORF">CITCOLO1_LOCUS21</name>
</gene>
<keyword evidence="2" id="KW-1185">Reference proteome</keyword>
<protein>
    <submittedName>
        <fullName evidence="1">Uncharacterized protein</fullName>
    </submittedName>
</protein>
<reference evidence="1 2" key="1">
    <citation type="submission" date="2024-03" db="EMBL/GenBank/DDBJ databases">
        <authorList>
            <person name="Gkanogiannis A."/>
            <person name="Becerra Lopez-Lavalle L."/>
        </authorList>
    </citation>
    <scope>NUCLEOTIDE SEQUENCE [LARGE SCALE GENOMIC DNA]</scope>
</reference>
<evidence type="ECO:0000313" key="1">
    <source>
        <dbReference type="EMBL" id="CAK9308512.1"/>
    </source>
</evidence>
<name>A0ABP0XPJ5_9ROSI</name>